<dbReference type="Proteomes" id="UP000017746">
    <property type="component" value="Chromosome"/>
</dbReference>
<sequence>MNFEIERWERVQQSLGRLGGALSAVREAPDESLAALGLDTVDVTALERRAAEVLAALATVRARVSRHTMNIGVSGRARNGKSTLLQSLTGLGDDQIPAGAGAPVTAVRSRIFHSTERHEARLTMHTEESFCSEVLAGYHEELRLGPPPRTIGEFAGQAYPASKDDLALEPAEQTRLVPMLVRLRVIQSSLDSYRGLLDGRTRNVEFGELRRWVSYPAEGEDRPDRRYLAVRDARITCRFPVVEISDLGLVDLPGLGETVPNAEKHHIAGLENDVDFVLNVKRPDGTNAYWDTHDSAGLGLICQAAGAAPVRDFAAILVNNGALPQANVDALLTAVRENVNENGADAAFPVIVADVKKPETVQAEVLGPVLDHLASALPRMDAAVVDHAVRLSVAAREQLLAVAGAMLASLRSVLVPTAVDELIARSGELRAQTAVAIQEWVADLEQRADEAYEDKEFYDRADQLQSTVHNWILDGFGETTEVWRKRAVARMRVDNASAPFVVNELNGIRVEVARRFSAIDDVLERRREEFWGGLAAALGARLVPFTEGDDPHRALTDLAVRLREAPDPCPVLAEAIDFVLDVRLDYRTRVLPRMRTALMMLRAESSGVPGDTPVAHTDDGAQQLFVHISNLARQANYGAAQTLKEEPATTAQVLLAFAGQFEDQFIRSSASEAEFRRVAEAFRDQLWPDELNGPALATARVQHLRSVLNDLIAHLNDQRSPR</sequence>
<dbReference type="AlphaFoldDB" id="U5W7G5"/>
<reference evidence="1 2" key="1">
    <citation type="journal article" date="2014" name="J. Biotechnol.">
        <title>Complete genome sequence of the actinobacterium Actinoplanes friuliensis HAG 010964, producer of the lipopeptide antibiotic friulimycin.</title>
        <authorList>
            <person name="Ruckert C."/>
            <person name="Szczepanowski R."/>
            <person name="Albersmeier A."/>
            <person name="Goesmann A."/>
            <person name="Fischer N."/>
            <person name="Steinkamper A."/>
            <person name="Puhler A."/>
            <person name="Biener R."/>
            <person name="Schwartz D."/>
            <person name="Kalinowski J."/>
        </authorList>
    </citation>
    <scope>NUCLEOTIDE SEQUENCE [LARGE SCALE GENOMIC DNA]</scope>
    <source>
        <strain evidence="1 2">DSM 7358</strain>
    </source>
</reference>
<dbReference type="HOGENOM" id="CLU_017620_0_0_11"/>
<evidence type="ECO:0000313" key="2">
    <source>
        <dbReference type="Proteomes" id="UP000017746"/>
    </source>
</evidence>
<dbReference type="SUPFAM" id="SSF52540">
    <property type="entry name" value="P-loop containing nucleoside triphosphate hydrolases"/>
    <property type="match status" value="1"/>
</dbReference>
<name>U5W7G5_9ACTN</name>
<dbReference type="PATRIC" id="fig|1246995.3.peg.5711"/>
<proteinExistence type="predicted"/>
<dbReference type="eggNOG" id="COG0699">
    <property type="taxonomic scope" value="Bacteria"/>
</dbReference>
<keyword evidence="2" id="KW-1185">Reference proteome</keyword>
<evidence type="ECO:0008006" key="3">
    <source>
        <dbReference type="Google" id="ProtNLM"/>
    </source>
</evidence>
<dbReference type="EMBL" id="CP006272">
    <property type="protein sequence ID" value="AGZ43896.1"/>
    <property type="molecule type" value="Genomic_DNA"/>
</dbReference>
<evidence type="ECO:0000313" key="1">
    <source>
        <dbReference type="EMBL" id="AGZ43896.1"/>
    </source>
</evidence>
<accession>U5W7G5</accession>
<dbReference type="InterPro" id="IPR027417">
    <property type="entry name" value="P-loop_NTPase"/>
</dbReference>
<dbReference type="STRING" id="1246995.AFR_28175"/>
<organism evidence="1 2">
    <name type="scientific">Actinoplanes friuliensis DSM 7358</name>
    <dbReference type="NCBI Taxonomy" id="1246995"/>
    <lineage>
        <taxon>Bacteria</taxon>
        <taxon>Bacillati</taxon>
        <taxon>Actinomycetota</taxon>
        <taxon>Actinomycetes</taxon>
        <taxon>Micromonosporales</taxon>
        <taxon>Micromonosporaceae</taxon>
        <taxon>Actinoplanes</taxon>
    </lineage>
</organism>
<protein>
    <recommendedName>
        <fullName evidence="3">Dynamin family protein</fullName>
    </recommendedName>
</protein>
<gene>
    <name evidence="1" type="ORF">AFR_28175</name>
</gene>
<dbReference type="KEGG" id="afs:AFR_28175"/>